<evidence type="ECO:0000313" key="3">
    <source>
        <dbReference type="Proteomes" id="UP001642409"/>
    </source>
</evidence>
<name>A0AA86R7P0_9EUKA</name>
<accession>A0AA86R7P0</accession>
<dbReference type="Proteomes" id="UP001642409">
    <property type="component" value="Unassembled WGS sequence"/>
</dbReference>
<comment type="caution">
    <text evidence="1">The sequence shown here is derived from an EMBL/GenBank/DDBJ whole genome shotgun (WGS) entry which is preliminary data.</text>
</comment>
<evidence type="ECO:0000313" key="2">
    <source>
        <dbReference type="EMBL" id="CAL6038218.1"/>
    </source>
</evidence>
<gene>
    <name evidence="2" type="ORF">HINF_LOCUS37259</name>
    <name evidence="1" type="ORF">HINF_LOCUS59780</name>
</gene>
<organism evidence="1">
    <name type="scientific">Hexamita inflata</name>
    <dbReference type="NCBI Taxonomy" id="28002"/>
    <lineage>
        <taxon>Eukaryota</taxon>
        <taxon>Metamonada</taxon>
        <taxon>Diplomonadida</taxon>
        <taxon>Hexamitidae</taxon>
        <taxon>Hexamitinae</taxon>
        <taxon>Hexamita</taxon>
    </lineage>
</organism>
<reference evidence="1" key="1">
    <citation type="submission" date="2023-06" db="EMBL/GenBank/DDBJ databases">
        <authorList>
            <person name="Kurt Z."/>
        </authorList>
    </citation>
    <scope>NUCLEOTIDE SEQUENCE</scope>
</reference>
<proteinExistence type="predicted"/>
<dbReference type="AlphaFoldDB" id="A0AA86R7P0"/>
<sequence>MLPYCEYFGEYQKILSSLHLEISAPCRDSCQLLELQQGMCKLELAFSLPGVQIPGWNQVPTSFPPLLLPLGLAFGRLVRFSLAFEGQHFEKCRFPTVNTEEGLFWRVGLTFLVGNLDFALSDRAFGSNLQGKQGEMLGDHLGPSDFAAWQAYQHAT</sequence>
<dbReference type="EMBL" id="CAXDID020000139">
    <property type="protein sequence ID" value="CAL6038218.1"/>
    <property type="molecule type" value="Genomic_DNA"/>
</dbReference>
<reference evidence="2 3" key="2">
    <citation type="submission" date="2024-07" db="EMBL/GenBank/DDBJ databases">
        <authorList>
            <person name="Akdeniz Z."/>
        </authorList>
    </citation>
    <scope>NUCLEOTIDE SEQUENCE [LARGE SCALE GENOMIC DNA]</scope>
</reference>
<protein>
    <submittedName>
        <fullName evidence="2">Hypothetical_protein</fullName>
    </submittedName>
</protein>
<keyword evidence="3" id="KW-1185">Reference proteome</keyword>
<dbReference type="EMBL" id="CATOUU010001104">
    <property type="protein sequence ID" value="CAI9972135.1"/>
    <property type="molecule type" value="Genomic_DNA"/>
</dbReference>
<evidence type="ECO:0000313" key="1">
    <source>
        <dbReference type="EMBL" id="CAI9972135.1"/>
    </source>
</evidence>